<dbReference type="Gene3D" id="3.60.10.10">
    <property type="entry name" value="Endonuclease/exonuclease/phosphatase"/>
    <property type="match status" value="1"/>
</dbReference>
<dbReference type="InterPro" id="IPR036691">
    <property type="entry name" value="Endo/exonu/phosph_ase_sf"/>
</dbReference>
<gene>
    <name evidence="2" type="ORF">FKW44_004521</name>
</gene>
<dbReference type="Pfam" id="PF14529">
    <property type="entry name" value="Exo_endo_phos_2"/>
    <property type="match status" value="1"/>
</dbReference>
<accession>A0A7T8HMV3</accession>
<evidence type="ECO:0000313" key="3">
    <source>
        <dbReference type="Proteomes" id="UP000595437"/>
    </source>
</evidence>
<dbReference type="InterPro" id="IPR005135">
    <property type="entry name" value="Endo/exonuclease/phosphatase"/>
</dbReference>
<sequence>NYAVVDLKGSGFNIRLISVYGPNHDDPNFFETIDSLFLVGEEEEDKELILLGDMNLVLEQNRDTQSYRKENNKKASTILRDILEKRRLSDLAIRFKETPDHTFFVKQDNSTIKSSRLDYIFATSGLIANTTEYRTLTNVLSDHLPISATFKATVKSDKKRWKLNVSLLDDDATYFKISDIITDVNLKLASHQIKTASHALKLVLDRSRGEYIKLGIRKSNERKMMNPTSENVTISKTEHCSTLDKNTQANKVRGCMIRAGLTKLGKDQVILGRIRSFERSKEKKKAIN</sequence>
<dbReference type="Proteomes" id="UP000595437">
    <property type="component" value="Chromosome 3"/>
</dbReference>
<reference evidence="3" key="1">
    <citation type="submission" date="2021-01" db="EMBL/GenBank/DDBJ databases">
        <title>Caligus Genome Assembly.</title>
        <authorList>
            <person name="Gallardo-Escarate C."/>
        </authorList>
    </citation>
    <scope>NUCLEOTIDE SEQUENCE [LARGE SCALE GENOMIC DNA]</scope>
</reference>
<evidence type="ECO:0000259" key="1">
    <source>
        <dbReference type="Pfam" id="PF14529"/>
    </source>
</evidence>
<dbReference type="AlphaFoldDB" id="A0A7T8HMV3"/>
<proteinExistence type="predicted"/>
<evidence type="ECO:0000313" key="2">
    <source>
        <dbReference type="EMBL" id="QQP52380.1"/>
    </source>
</evidence>
<feature type="non-terminal residue" evidence="2">
    <location>
        <position position="288"/>
    </location>
</feature>
<feature type="non-terminal residue" evidence="2">
    <location>
        <position position="1"/>
    </location>
</feature>
<dbReference type="SUPFAM" id="SSF56219">
    <property type="entry name" value="DNase I-like"/>
    <property type="match status" value="1"/>
</dbReference>
<feature type="domain" description="Endonuclease/exonuclease/phosphatase" evidence="1">
    <location>
        <begin position="14"/>
        <end position="146"/>
    </location>
</feature>
<dbReference type="GO" id="GO:0003824">
    <property type="term" value="F:catalytic activity"/>
    <property type="evidence" value="ECO:0007669"/>
    <property type="project" value="InterPro"/>
</dbReference>
<keyword evidence="3" id="KW-1185">Reference proteome</keyword>
<organism evidence="2 3">
    <name type="scientific">Caligus rogercresseyi</name>
    <name type="common">Sea louse</name>
    <dbReference type="NCBI Taxonomy" id="217165"/>
    <lineage>
        <taxon>Eukaryota</taxon>
        <taxon>Metazoa</taxon>
        <taxon>Ecdysozoa</taxon>
        <taxon>Arthropoda</taxon>
        <taxon>Crustacea</taxon>
        <taxon>Multicrustacea</taxon>
        <taxon>Hexanauplia</taxon>
        <taxon>Copepoda</taxon>
        <taxon>Siphonostomatoida</taxon>
        <taxon>Caligidae</taxon>
        <taxon>Caligus</taxon>
    </lineage>
</organism>
<name>A0A7T8HMV3_CALRO</name>
<protein>
    <submittedName>
        <fullName evidence="2">Tick transposon</fullName>
    </submittedName>
</protein>
<dbReference type="EMBL" id="CP045892">
    <property type="protein sequence ID" value="QQP52380.1"/>
    <property type="molecule type" value="Genomic_DNA"/>
</dbReference>
<dbReference type="OrthoDB" id="6073759at2759"/>